<dbReference type="EMBL" id="JBHRYA010000009">
    <property type="protein sequence ID" value="MFC3717258.1"/>
    <property type="molecule type" value="Genomic_DNA"/>
</dbReference>
<name>A0ABV7XNF2_9GAMM</name>
<organism evidence="2 3">
    <name type="scientific">Luteimonas soli</name>
    <dbReference type="NCBI Taxonomy" id="1648966"/>
    <lineage>
        <taxon>Bacteria</taxon>
        <taxon>Pseudomonadati</taxon>
        <taxon>Pseudomonadota</taxon>
        <taxon>Gammaproteobacteria</taxon>
        <taxon>Lysobacterales</taxon>
        <taxon>Lysobacteraceae</taxon>
        <taxon>Luteimonas</taxon>
    </lineage>
</organism>
<evidence type="ECO:0000313" key="3">
    <source>
        <dbReference type="Proteomes" id="UP001595705"/>
    </source>
</evidence>
<protein>
    <recommendedName>
        <fullName evidence="4">DUF4402 domain-containing protein</fullName>
    </recommendedName>
</protein>
<comment type="caution">
    <text evidence="2">The sequence shown here is derived from an EMBL/GenBank/DDBJ whole genome shotgun (WGS) entry which is preliminary data.</text>
</comment>
<proteinExistence type="predicted"/>
<feature type="chain" id="PRO_5045652414" description="DUF4402 domain-containing protein" evidence="1">
    <location>
        <begin position="25"/>
        <end position="214"/>
    </location>
</feature>
<accession>A0ABV7XNF2</accession>
<reference evidence="3" key="1">
    <citation type="journal article" date="2019" name="Int. J. Syst. Evol. Microbiol.">
        <title>The Global Catalogue of Microorganisms (GCM) 10K type strain sequencing project: providing services to taxonomists for standard genome sequencing and annotation.</title>
        <authorList>
            <consortium name="The Broad Institute Genomics Platform"/>
            <consortium name="The Broad Institute Genome Sequencing Center for Infectious Disease"/>
            <person name="Wu L."/>
            <person name="Ma J."/>
        </authorList>
    </citation>
    <scope>NUCLEOTIDE SEQUENCE [LARGE SCALE GENOMIC DNA]</scope>
    <source>
        <strain evidence="3">KCTC 42441</strain>
    </source>
</reference>
<evidence type="ECO:0008006" key="4">
    <source>
        <dbReference type="Google" id="ProtNLM"/>
    </source>
</evidence>
<sequence length="214" mass="22040">MKFRRAIPLALCLALSGMAPATQAFVVNIDGSGLLGGASVYLRVGDGVYSGNFINHGTPGNGGPLNRVSVTVPAAMLGNGSNLAMTSNATEPRSFYDSFVFCNVPQQVYVGGFNRGGLLTGGDTVLTVTAPTHLVSANGDTIPFSQISWTSSGNGDAAGSQPFPAGTFSGGTQSLGSFPKNTWRESCHTFSYGNDAIVPAGTYNGRVTYTLTVP</sequence>
<keyword evidence="3" id="KW-1185">Reference proteome</keyword>
<keyword evidence="1" id="KW-0732">Signal</keyword>
<dbReference type="RefSeq" id="WP_386745055.1">
    <property type="nucleotide sequence ID" value="NZ_JBHRYA010000009.1"/>
</dbReference>
<evidence type="ECO:0000256" key="1">
    <source>
        <dbReference type="SAM" id="SignalP"/>
    </source>
</evidence>
<feature type="signal peptide" evidence="1">
    <location>
        <begin position="1"/>
        <end position="24"/>
    </location>
</feature>
<gene>
    <name evidence="2" type="ORF">ACFONC_13990</name>
</gene>
<dbReference type="Proteomes" id="UP001595705">
    <property type="component" value="Unassembled WGS sequence"/>
</dbReference>
<evidence type="ECO:0000313" key="2">
    <source>
        <dbReference type="EMBL" id="MFC3717258.1"/>
    </source>
</evidence>